<reference evidence="4" key="1">
    <citation type="submission" date="2020-05" db="EMBL/GenBank/DDBJ databases">
        <authorList>
            <person name="Chiriac C."/>
            <person name="Salcher M."/>
            <person name="Ghai R."/>
            <person name="Kavagutti S V."/>
        </authorList>
    </citation>
    <scope>NUCLEOTIDE SEQUENCE</scope>
</reference>
<keyword evidence="1" id="KW-0175">Coiled coil</keyword>
<dbReference type="InterPro" id="IPR003395">
    <property type="entry name" value="RecF/RecN/SMC_N"/>
</dbReference>
<evidence type="ECO:0000313" key="4">
    <source>
        <dbReference type="EMBL" id="CAB4346617.1"/>
    </source>
</evidence>
<dbReference type="EMBL" id="CAESAN010000140">
    <property type="protein sequence ID" value="CAB4346617.1"/>
    <property type="molecule type" value="Genomic_DNA"/>
</dbReference>
<dbReference type="GO" id="GO:0005524">
    <property type="term" value="F:ATP binding"/>
    <property type="evidence" value="ECO:0007669"/>
    <property type="project" value="InterPro"/>
</dbReference>
<name>A0A6J6A0R0_9ZZZZ</name>
<dbReference type="InterPro" id="IPR027417">
    <property type="entry name" value="P-loop_NTPase"/>
</dbReference>
<organism evidence="4">
    <name type="scientific">freshwater metagenome</name>
    <dbReference type="NCBI Taxonomy" id="449393"/>
    <lineage>
        <taxon>unclassified sequences</taxon>
        <taxon>metagenomes</taxon>
        <taxon>ecological metagenomes</taxon>
    </lineage>
</organism>
<evidence type="ECO:0000256" key="1">
    <source>
        <dbReference type="SAM" id="Coils"/>
    </source>
</evidence>
<dbReference type="Gene3D" id="3.40.50.300">
    <property type="entry name" value="P-loop containing nucleotide triphosphate hydrolases"/>
    <property type="match status" value="1"/>
</dbReference>
<accession>A0A6J6A0R0</accession>
<dbReference type="InterPro" id="IPR010935">
    <property type="entry name" value="SMC_hinge"/>
</dbReference>
<feature type="coiled-coil region" evidence="1">
    <location>
        <begin position="396"/>
        <end position="437"/>
    </location>
</feature>
<evidence type="ECO:0000259" key="3">
    <source>
        <dbReference type="Pfam" id="PF06470"/>
    </source>
</evidence>
<proteinExistence type="predicted"/>
<gene>
    <name evidence="4" type="ORF">UFOPK3547_01416</name>
</gene>
<dbReference type="GO" id="GO:0005694">
    <property type="term" value="C:chromosome"/>
    <property type="evidence" value="ECO:0007669"/>
    <property type="project" value="InterPro"/>
</dbReference>
<feature type="domain" description="RecF/RecN/SMC N-terminal" evidence="2">
    <location>
        <begin position="336"/>
        <end position="609"/>
    </location>
</feature>
<dbReference type="Pfam" id="PF06470">
    <property type="entry name" value="SMC_hinge"/>
    <property type="match status" value="1"/>
</dbReference>
<evidence type="ECO:0000259" key="2">
    <source>
        <dbReference type="Pfam" id="PF02463"/>
    </source>
</evidence>
<dbReference type="AlphaFoldDB" id="A0A6J6A0R0"/>
<dbReference type="Pfam" id="PF02463">
    <property type="entry name" value="SMC_N"/>
    <property type="match status" value="1"/>
</dbReference>
<protein>
    <submittedName>
        <fullName evidence="4">Unannotated protein</fullName>
    </submittedName>
</protein>
<dbReference type="PANTHER" id="PTHR43977">
    <property type="entry name" value="STRUCTURAL MAINTENANCE OF CHROMOSOMES PROTEIN 3"/>
    <property type="match status" value="1"/>
</dbReference>
<dbReference type="SUPFAM" id="SSF52540">
    <property type="entry name" value="P-loop containing nucleoside triphosphate hydrolases"/>
    <property type="match status" value="1"/>
</dbReference>
<dbReference type="GO" id="GO:0051276">
    <property type="term" value="P:chromosome organization"/>
    <property type="evidence" value="ECO:0007669"/>
    <property type="project" value="InterPro"/>
</dbReference>
<feature type="domain" description="SMC hinge" evidence="3">
    <location>
        <begin position="4"/>
        <end position="97"/>
    </location>
</feature>
<sequence length="624" mass="66985">MAASLEVEKGFEAAVASVLGARLRAAIVDDRSSGEQLLTRLGDQGGTALVANAQSHGSAARPPVQSARPLAGCITGGANADVGRRLLGGAWLVESLSELPVDFEGVAVTAEGRSWNAATGELRQGAKDSGEQVLAERHRREALATSQLQASALADSAKDAVGLAAQAREAAEQSLLKADESARTARREAAESAEAERRAEWILKQRRAAPEQGAGAVARAQLEGELAAERRVAEQAAAEREDRKRLILTLERAISYDIDLVPLFNRFEESLAAAAEAVSMRVTGFEAELEADRLDSAGVTDELRACAQLGAELQTRLNAAGESVTGAEVGAQQSRDQHAETEAELVRLAELLGLEAEPAEEALEPEQTEALRERIARLERRREQIGPVNPLAKAQYEEALAHVETLEAQRNDLEIAMRELRTLIRDTDRQIREAFEETFEAAAKNFEELAAHCFPGGRGRLRLVREEQGPKPVLGGGDGDDAAARADAAEAEADAQAERETGEPEDDLGVEIEITPAGKSAKRLTLLSGGEKSMTAIAFLFSVFLAKPCPFYILDEVEAALDDLNIGRFLELLRLYRDRAQFIVVTHQQRTMEAADALYGVSMGGDGVSKVISRKLPAEVVEAA</sequence>